<evidence type="ECO:0000313" key="3">
    <source>
        <dbReference type="EMBL" id="XAY04442.1"/>
    </source>
</evidence>
<reference evidence="3" key="1">
    <citation type="submission" date="2022-12" db="EMBL/GenBank/DDBJ databases">
        <title>Paraconexibacter alkalitolerans sp. nov. and Baekduia alba sp. nov., isolated from soil and emended description of the genera Paraconexibacter (Chun et al., 2020) and Baekduia (An et al., 2020).</title>
        <authorList>
            <person name="Vieira S."/>
            <person name="Huber K.J."/>
            <person name="Geppert A."/>
            <person name="Wolf J."/>
            <person name="Neumann-Schaal M."/>
            <person name="Muesken M."/>
            <person name="Overmann J."/>
        </authorList>
    </citation>
    <scope>NUCLEOTIDE SEQUENCE</scope>
    <source>
        <strain evidence="3">AEG42_29</strain>
    </source>
</reference>
<dbReference type="SUPFAM" id="SSF63825">
    <property type="entry name" value="YWTD domain"/>
    <property type="match status" value="1"/>
</dbReference>
<dbReference type="RefSeq" id="WP_354700981.1">
    <property type="nucleotide sequence ID" value="NZ_CP114014.1"/>
</dbReference>
<proteinExistence type="predicted"/>
<sequence>MFSSRTARTLALATALGVAVPAAGASAATLTGVDTSNRLLTFSSSSPKKIAKTTAISGLTAGDRIVGLDRRPANSSLYAIGSSSTIYRVDITTGKATVVGSGPLATKLFGTGFGWDFNPTVDRIRLTSNFTQNLRLHPDTGAVAATDKSLNYATGDANAGKVATVVGSAYTNNVMGATTTQLLNIDSTTDSLVLQDPPNDGGLKTIGTLGAGDVTNPVAFDISAAGEAFATLKVKRRVGTLLYRVNVTTGKATKIGRIGATGAPRTLVGLTVIG</sequence>
<keyword evidence="1" id="KW-0732">Signal</keyword>
<name>A0AAU7AS52_9ACTN</name>
<gene>
    <name evidence="3" type="ORF">DSM112329_01275</name>
</gene>
<protein>
    <recommendedName>
        <fullName evidence="2">DUF4394 domain-containing protein</fullName>
    </recommendedName>
</protein>
<dbReference type="Pfam" id="PF14339">
    <property type="entry name" value="DUF4394"/>
    <property type="match status" value="1"/>
</dbReference>
<organism evidence="3">
    <name type="scientific">Paraconexibacter sp. AEG42_29</name>
    <dbReference type="NCBI Taxonomy" id="2997339"/>
    <lineage>
        <taxon>Bacteria</taxon>
        <taxon>Bacillati</taxon>
        <taxon>Actinomycetota</taxon>
        <taxon>Thermoleophilia</taxon>
        <taxon>Solirubrobacterales</taxon>
        <taxon>Paraconexibacteraceae</taxon>
        <taxon>Paraconexibacter</taxon>
    </lineage>
</organism>
<feature type="signal peptide" evidence="1">
    <location>
        <begin position="1"/>
        <end position="27"/>
    </location>
</feature>
<feature type="chain" id="PRO_5043974945" description="DUF4394 domain-containing protein" evidence="1">
    <location>
        <begin position="28"/>
        <end position="274"/>
    </location>
</feature>
<dbReference type="EMBL" id="CP114014">
    <property type="protein sequence ID" value="XAY04442.1"/>
    <property type="molecule type" value="Genomic_DNA"/>
</dbReference>
<evidence type="ECO:0000259" key="2">
    <source>
        <dbReference type="Pfam" id="PF14339"/>
    </source>
</evidence>
<accession>A0AAU7AS52</accession>
<dbReference type="AlphaFoldDB" id="A0AAU7AS52"/>
<dbReference type="KEGG" id="parq:DSM112329_01275"/>
<feature type="domain" description="DUF4394" evidence="2">
    <location>
        <begin position="38"/>
        <end position="261"/>
    </location>
</feature>
<dbReference type="InterPro" id="IPR025507">
    <property type="entry name" value="DUF4394"/>
</dbReference>
<evidence type="ECO:0000256" key="1">
    <source>
        <dbReference type="SAM" id="SignalP"/>
    </source>
</evidence>